<keyword evidence="3" id="KW-1185">Reference proteome</keyword>
<reference evidence="2 3" key="1">
    <citation type="submission" date="2024-12" db="EMBL/GenBank/DDBJ databases">
        <title>The unique morphological basis and parallel evolutionary history of personate flowers in Penstemon.</title>
        <authorList>
            <person name="Depatie T.H."/>
            <person name="Wessinger C.A."/>
        </authorList>
    </citation>
    <scope>NUCLEOTIDE SEQUENCE [LARGE SCALE GENOMIC DNA]</scope>
    <source>
        <strain evidence="2">WTNN_2</strain>
        <tissue evidence="2">Leaf</tissue>
    </source>
</reference>
<dbReference type="EMBL" id="JBJXBP010000004">
    <property type="protein sequence ID" value="KAL3833837.1"/>
    <property type="molecule type" value="Genomic_DNA"/>
</dbReference>
<sequence>MGKMESYSSERQISVDPISLRQESTKLRSNSFLSCSFPNPGCSSPLFDLTVSPKLKKKSKNHQGRAPVMARQHSVAINNLERLRETHIQRSKSCGEGRLTQPSVDFDLWPPVKNENQEQREEGKVMFHKKGSNIQRESSYEEKFKCGAMCLFLPGFGKGKPVRAPSIREESIREELRPESENKMGRVDIMVSQRVSLEKFECGSWRSSAVINNEDQDGDVASSLFFDLPVELIRCSNVNDTESPVTTAFLFDNNKDHLRQPPKGVLKNTASNVNNNTTSGLPNRKSQDSPNSSRHVRFSTSSPTKCPTSPTSCITPRLRQARDDFNAFLEAQSA</sequence>
<evidence type="ECO:0000313" key="2">
    <source>
        <dbReference type="EMBL" id="KAL3833837.1"/>
    </source>
</evidence>
<evidence type="ECO:0000313" key="3">
    <source>
        <dbReference type="Proteomes" id="UP001634393"/>
    </source>
</evidence>
<organism evidence="2 3">
    <name type="scientific">Penstemon smallii</name>
    <dbReference type="NCBI Taxonomy" id="265156"/>
    <lineage>
        <taxon>Eukaryota</taxon>
        <taxon>Viridiplantae</taxon>
        <taxon>Streptophyta</taxon>
        <taxon>Embryophyta</taxon>
        <taxon>Tracheophyta</taxon>
        <taxon>Spermatophyta</taxon>
        <taxon>Magnoliopsida</taxon>
        <taxon>eudicotyledons</taxon>
        <taxon>Gunneridae</taxon>
        <taxon>Pentapetalae</taxon>
        <taxon>asterids</taxon>
        <taxon>lamiids</taxon>
        <taxon>Lamiales</taxon>
        <taxon>Plantaginaceae</taxon>
        <taxon>Cheloneae</taxon>
        <taxon>Penstemon</taxon>
    </lineage>
</organism>
<protein>
    <submittedName>
        <fullName evidence="2">Uncharacterized protein</fullName>
    </submittedName>
</protein>
<name>A0ABD3TA48_9LAMI</name>
<feature type="region of interest" description="Disordered" evidence="1">
    <location>
        <begin position="259"/>
        <end position="314"/>
    </location>
</feature>
<accession>A0ABD3TA48</accession>
<dbReference type="PANTHER" id="PTHR33672:SF24">
    <property type="entry name" value="OS01G0798600 PROTEIN"/>
    <property type="match status" value="1"/>
</dbReference>
<gene>
    <name evidence="2" type="ORF">ACJIZ3_008573</name>
</gene>
<dbReference type="Proteomes" id="UP001634393">
    <property type="component" value="Unassembled WGS sequence"/>
</dbReference>
<comment type="caution">
    <text evidence="2">The sequence shown here is derived from an EMBL/GenBank/DDBJ whole genome shotgun (WGS) entry which is preliminary data.</text>
</comment>
<evidence type="ECO:0000256" key="1">
    <source>
        <dbReference type="SAM" id="MobiDB-lite"/>
    </source>
</evidence>
<dbReference type="AlphaFoldDB" id="A0ABD3TA48"/>
<feature type="compositionally biased region" description="Low complexity" evidence="1">
    <location>
        <begin position="268"/>
        <end position="279"/>
    </location>
</feature>
<feature type="compositionally biased region" description="Low complexity" evidence="1">
    <location>
        <begin position="299"/>
        <end position="314"/>
    </location>
</feature>
<proteinExistence type="predicted"/>
<dbReference type="PANTHER" id="PTHR33672">
    <property type="entry name" value="YCF3-INTERACTING PROTEIN 1, CHLOROPLASTIC"/>
    <property type="match status" value="1"/>
</dbReference>
<dbReference type="InterPro" id="IPR040340">
    <property type="entry name" value="CEST/Y3IP1"/>
</dbReference>